<sequence length="71" mass="8454">FHDRKHYLEELAIEDALRSRRHHLHKTFLTRRNGKKIGIVQILLFLDSVYYSVITIIKSNLSSIHNRLQTV</sequence>
<keyword evidence="1" id="KW-0812">Transmembrane</keyword>
<feature type="non-terminal residue" evidence="2">
    <location>
        <position position="71"/>
    </location>
</feature>
<protein>
    <submittedName>
        <fullName evidence="2">Uncharacterized protein</fullName>
    </submittedName>
</protein>
<evidence type="ECO:0000256" key="1">
    <source>
        <dbReference type="SAM" id="Phobius"/>
    </source>
</evidence>
<feature type="non-terminal residue" evidence="2">
    <location>
        <position position="1"/>
    </location>
</feature>
<dbReference type="Proteomes" id="UP001233999">
    <property type="component" value="Unassembled WGS sequence"/>
</dbReference>
<keyword evidence="1" id="KW-1133">Transmembrane helix</keyword>
<reference evidence="2" key="1">
    <citation type="journal article" date="2023" name="IScience">
        <title>Live-bearing cockroach genome reveals convergent evolutionary mechanisms linked to viviparity in insects and beyond.</title>
        <authorList>
            <person name="Fouks B."/>
            <person name="Harrison M.C."/>
            <person name="Mikhailova A.A."/>
            <person name="Marchal E."/>
            <person name="English S."/>
            <person name="Carruthers M."/>
            <person name="Jennings E.C."/>
            <person name="Chiamaka E.L."/>
            <person name="Frigard R.A."/>
            <person name="Pippel M."/>
            <person name="Attardo G.M."/>
            <person name="Benoit J.B."/>
            <person name="Bornberg-Bauer E."/>
            <person name="Tobe S.S."/>
        </authorList>
    </citation>
    <scope>NUCLEOTIDE SEQUENCE</scope>
    <source>
        <strain evidence="2">Stay&amp;Tobe</strain>
    </source>
</reference>
<organism evidence="2 3">
    <name type="scientific">Diploptera punctata</name>
    <name type="common">Pacific beetle cockroach</name>
    <dbReference type="NCBI Taxonomy" id="6984"/>
    <lineage>
        <taxon>Eukaryota</taxon>
        <taxon>Metazoa</taxon>
        <taxon>Ecdysozoa</taxon>
        <taxon>Arthropoda</taxon>
        <taxon>Hexapoda</taxon>
        <taxon>Insecta</taxon>
        <taxon>Pterygota</taxon>
        <taxon>Neoptera</taxon>
        <taxon>Polyneoptera</taxon>
        <taxon>Dictyoptera</taxon>
        <taxon>Blattodea</taxon>
        <taxon>Blaberoidea</taxon>
        <taxon>Blaberidae</taxon>
        <taxon>Diplopterinae</taxon>
        <taxon>Diploptera</taxon>
    </lineage>
</organism>
<comment type="caution">
    <text evidence="2">The sequence shown here is derived from an EMBL/GenBank/DDBJ whole genome shotgun (WGS) entry which is preliminary data.</text>
</comment>
<evidence type="ECO:0000313" key="3">
    <source>
        <dbReference type="Proteomes" id="UP001233999"/>
    </source>
</evidence>
<keyword evidence="3" id="KW-1185">Reference proteome</keyword>
<gene>
    <name evidence="2" type="ORF">L9F63_016214</name>
</gene>
<dbReference type="AlphaFoldDB" id="A0AAD8EHP7"/>
<reference evidence="2" key="2">
    <citation type="submission" date="2023-05" db="EMBL/GenBank/DDBJ databases">
        <authorList>
            <person name="Fouks B."/>
        </authorList>
    </citation>
    <scope>NUCLEOTIDE SEQUENCE</scope>
    <source>
        <strain evidence="2">Stay&amp;Tobe</strain>
        <tissue evidence="2">Testes</tissue>
    </source>
</reference>
<keyword evidence="1" id="KW-0472">Membrane</keyword>
<accession>A0AAD8EHP7</accession>
<dbReference type="EMBL" id="JASPKZ010004196">
    <property type="protein sequence ID" value="KAJ9590698.1"/>
    <property type="molecule type" value="Genomic_DNA"/>
</dbReference>
<proteinExistence type="predicted"/>
<evidence type="ECO:0000313" key="2">
    <source>
        <dbReference type="EMBL" id="KAJ9590698.1"/>
    </source>
</evidence>
<feature type="transmembrane region" description="Helical" evidence="1">
    <location>
        <begin position="37"/>
        <end position="57"/>
    </location>
</feature>
<name>A0AAD8EHP7_DIPPU</name>